<sequence>MDCVYSYSKISLPQLSKFSSFNLKSSTLFKSQQKKNPLTLMVSCRNNNNNNNNYRMFNGLTAPLVPTTETGRLLSVFLQNDKPLFNGFVEKELKRLDYMKNDALLRSVFSLGTDEAILHRRISEMIKLECRNVVEDIMYMFIVNKFSLIGVHMVPKLSNCMCNGRLEIFPRRDWELESIHSVEVLEMVKEIGWEDMNKSNVKDSWGLTQVQKDQIRHVYGASILYGYFFKSTSLRYHLEQSFDKTYSNLSFPRSWLLKQKGVPLSDTGSTSVGPVSLIKGKKYDNFRSYVTNLDNEIMIMCSKPKFKEAKSLIEKHCSALFGNESNEEVSTSFASLKRFVLEAVAFGSFLWDAEDHIRKLYQLEEF</sequence>
<gene>
    <name evidence="1" type="ORF">RDI58_014491</name>
</gene>
<dbReference type="PANTHER" id="PTHR31808:SF14">
    <property type="match status" value="1"/>
</dbReference>
<evidence type="ECO:0000313" key="1">
    <source>
        <dbReference type="EMBL" id="KAK6785966.1"/>
    </source>
</evidence>
<reference evidence="1 2" key="1">
    <citation type="submission" date="2024-02" db="EMBL/GenBank/DDBJ databases">
        <title>de novo genome assembly of Solanum bulbocastanum strain 11H21.</title>
        <authorList>
            <person name="Hosaka A.J."/>
        </authorList>
    </citation>
    <scope>NUCLEOTIDE SEQUENCE [LARGE SCALE GENOMIC DNA]</scope>
    <source>
        <tissue evidence="1">Young leaves</tissue>
    </source>
</reference>
<dbReference type="EMBL" id="JBANQN010000006">
    <property type="protein sequence ID" value="KAK6785966.1"/>
    <property type="molecule type" value="Genomic_DNA"/>
</dbReference>
<dbReference type="Pfam" id="PF05542">
    <property type="entry name" value="DUF760"/>
    <property type="match status" value="1"/>
</dbReference>
<dbReference type="PANTHER" id="PTHR31808">
    <property type="entry name" value="EXPRESSED PROTEIN"/>
    <property type="match status" value="1"/>
</dbReference>
<dbReference type="InterPro" id="IPR008479">
    <property type="entry name" value="DUF760"/>
</dbReference>
<name>A0AAN8YBX1_SOLBU</name>
<evidence type="ECO:0008006" key="3">
    <source>
        <dbReference type="Google" id="ProtNLM"/>
    </source>
</evidence>
<keyword evidence="2" id="KW-1185">Reference proteome</keyword>
<dbReference type="InterPro" id="IPR038925">
    <property type="entry name" value="At3g17800-like"/>
</dbReference>
<proteinExistence type="predicted"/>
<dbReference type="Proteomes" id="UP001371456">
    <property type="component" value="Unassembled WGS sequence"/>
</dbReference>
<comment type="caution">
    <text evidence="1">The sequence shown here is derived from an EMBL/GenBank/DDBJ whole genome shotgun (WGS) entry which is preliminary data.</text>
</comment>
<accession>A0AAN8YBX1</accession>
<dbReference type="AlphaFoldDB" id="A0AAN8YBX1"/>
<organism evidence="1 2">
    <name type="scientific">Solanum bulbocastanum</name>
    <name type="common">Wild potato</name>
    <dbReference type="NCBI Taxonomy" id="147425"/>
    <lineage>
        <taxon>Eukaryota</taxon>
        <taxon>Viridiplantae</taxon>
        <taxon>Streptophyta</taxon>
        <taxon>Embryophyta</taxon>
        <taxon>Tracheophyta</taxon>
        <taxon>Spermatophyta</taxon>
        <taxon>Magnoliopsida</taxon>
        <taxon>eudicotyledons</taxon>
        <taxon>Gunneridae</taxon>
        <taxon>Pentapetalae</taxon>
        <taxon>asterids</taxon>
        <taxon>lamiids</taxon>
        <taxon>Solanales</taxon>
        <taxon>Solanaceae</taxon>
        <taxon>Solanoideae</taxon>
        <taxon>Solaneae</taxon>
        <taxon>Solanum</taxon>
    </lineage>
</organism>
<evidence type="ECO:0000313" key="2">
    <source>
        <dbReference type="Proteomes" id="UP001371456"/>
    </source>
</evidence>
<protein>
    <recommendedName>
        <fullName evidence="3">UV-B-induced protein At3g17800, chloroplastic-like</fullName>
    </recommendedName>
</protein>